<evidence type="ECO:0000259" key="1">
    <source>
        <dbReference type="Pfam" id="PF00534"/>
    </source>
</evidence>
<dbReference type="SUPFAM" id="SSF53756">
    <property type="entry name" value="UDP-Glycosyltransferase/glycogen phosphorylase"/>
    <property type="match status" value="1"/>
</dbReference>
<feature type="domain" description="Glycosyl transferase family 1" evidence="1">
    <location>
        <begin position="401"/>
        <end position="565"/>
    </location>
</feature>
<dbReference type="AlphaFoldDB" id="A0A9J6P5Y9"/>
<dbReference type="Proteomes" id="UP001056429">
    <property type="component" value="Unassembled WGS sequence"/>
</dbReference>
<comment type="caution">
    <text evidence="3">The sequence shown here is derived from an EMBL/GenBank/DDBJ whole genome shotgun (WGS) entry which is preliminary data.</text>
</comment>
<protein>
    <submittedName>
        <fullName evidence="3">Glycosyltransferase</fullName>
        <ecNumber evidence="3">2.4.-.-</ecNumber>
    </submittedName>
</protein>
<dbReference type="Pfam" id="PF00534">
    <property type="entry name" value="Glycos_transf_1"/>
    <property type="match status" value="1"/>
</dbReference>
<proteinExistence type="predicted"/>
<dbReference type="InterPro" id="IPR001296">
    <property type="entry name" value="Glyco_trans_1"/>
</dbReference>
<keyword evidence="3" id="KW-0808">Transferase</keyword>
<dbReference type="InterPro" id="IPR050194">
    <property type="entry name" value="Glycosyltransferase_grp1"/>
</dbReference>
<dbReference type="RefSeq" id="WP_250860699.1">
    <property type="nucleotide sequence ID" value="NZ_JAGSOJ010000004.1"/>
</dbReference>
<evidence type="ECO:0000313" key="3">
    <source>
        <dbReference type="EMBL" id="MCM1991566.1"/>
    </source>
</evidence>
<dbReference type="EMBL" id="JAGSOJ010000004">
    <property type="protein sequence ID" value="MCM1991566.1"/>
    <property type="molecule type" value="Genomic_DNA"/>
</dbReference>
<dbReference type="PANTHER" id="PTHR45947">
    <property type="entry name" value="SULFOQUINOVOSYL TRANSFERASE SQD2"/>
    <property type="match status" value="1"/>
</dbReference>
<dbReference type="EC" id="2.4.-.-" evidence="3"/>
<keyword evidence="3" id="KW-0328">Glycosyltransferase</keyword>
<evidence type="ECO:0000313" key="4">
    <source>
        <dbReference type="Proteomes" id="UP001056429"/>
    </source>
</evidence>
<reference evidence="3" key="2">
    <citation type="submission" date="2021-04" db="EMBL/GenBank/DDBJ databases">
        <authorList>
            <person name="Dong X."/>
        </authorList>
    </citation>
    <scope>NUCLEOTIDE SEQUENCE</scope>
    <source>
        <strain evidence="3">ZWT</strain>
    </source>
</reference>
<name>A0A9J6P5Y9_9CLOT</name>
<dbReference type="Gene3D" id="3.40.50.2000">
    <property type="entry name" value="Glycogen Phosphorylase B"/>
    <property type="match status" value="2"/>
</dbReference>
<dbReference type="PANTHER" id="PTHR45947:SF3">
    <property type="entry name" value="SULFOQUINOVOSYL TRANSFERASE SQD2"/>
    <property type="match status" value="1"/>
</dbReference>
<keyword evidence="4" id="KW-1185">Reference proteome</keyword>
<dbReference type="CDD" id="cd03794">
    <property type="entry name" value="GT4_WbuB-like"/>
    <property type="match status" value="1"/>
</dbReference>
<dbReference type="GO" id="GO:0016757">
    <property type="term" value="F:glycosyltransferase activity"/>
    <property type="evidence" value="ECO:0007669"/>
    <property type="project" value="UniProtKB-KW"/>
</dbReference>
<accession>A0A9J6P5Y9</accession>
<reference evidence="3" key="1">
    <citation type="journal article" date="2021" name="mSystems">
        <title>Bacteria and Archaea Synergistically Convert Glycine Betaine to Biogenic Methane in the Formosa Cold Seep of the South China Sea.</title>
        <authorList>
            <person name="Li L."/>
            <person name="Zhang W."/>
            <person name="Zhang S."/>
            <person name="Song L."/>
            <person name="Sun Q."/>
            <person name="Zhang H."/>
            <person name="Xiang H."/>
            <person name="Dong X."/>
        </authorList>
    </citation>
    <scope>NUCLEOTIDE SEQUENCE</scope>
    <source>
        <strain evidence="3">ZWT</strain>
    </source>
</reference>
<feature type="domain" description="Glycosyltransferase subfamily 4-like N-terminal" evidence="2">
    <location>
        <begin position="210"/>
        <end position="385"/>
    </location>
</feature>
<gene>
    <name evidence="3" type="ORF">KDK92_17665</name>
</gene>
<sequence>MKNLKSEKNTNEIIMDNRRLSKRITSIKNSKRLRLGSYKRTIKNIIFLPYKVYRLLRGCVLKKSKKYKTKIFNVIKRKINKKIESKINNTSSTEELYALYNASKGYKKFLVGKRLSAKLKGSGELSQNLEILVEINKFKPKVKFIKREINLILDKLDMLNDERYHAGNTNIAYVDYDNIKVKSQIKSLNVVNTSEPYLINGYGIRGKYIFEGLRNGGIEPIICTRPGFPNDYKKDTLEDCVLKKERINRITYYRSNTNVFQRYTPLKEYTNTYARRLVSIAKEENVNIIHAASNYVIGLAGLRCAEKMRRPFVYEIRGLWHITRLVIMPEYKNSEDYMLSERMEIFVAKKANKVITISEALKKWLVKRGVDEGKIVVIPNGVDSEKIVPLKKNHILKGKYVKEEDFIIGYIGSVTKLEGLQNILRTLNILQREGYEDIKLMIVGEGNYCDNLRKLTQELGIHNQVIFAGKIPHHKINDYYSIFDICVFAREDKEVCRIVPPLKIQEAMACGKPIIVSNLEALKETVVHGLNGLIFDNSIEDLYKKIMRLYSNEELREDIGQKARMWIKENRDWNMLINNIKKIYDELLCNE</sequence>
<evidence type="ECO:0000259" key="2">
    <source>
        <dbReference type="Pfam" id="PF13439"/>
    </source>
</evidence>
<dbReference type="InterPro" id="IPR028098">
    <property type="entry name" value="Glyco_trans_4-like_N"/>
</dbReference>
<dbReference type="Pfam" id="PF13439">
    <property type="entry name" value="Glyco_transf_4"/>
    <property type="match status" value="1"/>
</dbReference>
<organism evidence="3 4">
    <name type="scientific">Oceanirhabdus seepicola</name>
    <dbReference type="NCBI Taxonomy" id="2828781"/>
    <lineage>
        <taxon>Bacteria</taxon>
        <taxon>Bacillati</taxon>
        <taxon>Bacillota</taxon>
        <taxon>Clostridia</taxon>
        <taxon>Eubacteriales</taxon>
        <taxon>Clostridiaceae</taxon>
        <taxon>Oceanirhabdus</taxon>
    </lineage>
</organism>